<dbReference type="RefSeq" id="XP_007761794.1">
    <property type="nucleotide sequence ID" value="XM_007763604.1"/>
</dbReference>
<dbReference type="Proteomes" id="UP000019473">
    <property type="component" value="Unassembled WGS sequence"/>
</dbReference>
<evidence type="ECO:0000313" key="1">
    <source>
        <dbReference type="EMBL" id="EXJ54279.1"/>
    </source>
</evidence>
<name>W9W6V8_9EURO</name>
<comment type="caution">
    <text evidence="1">The sequence shown here is derived from an EMBL/GenBank/DDBJ whole genome shotgun (WGS) entry which is preliminary data.</text>
</comment>
<keyword evidence="2" id="KW-1185">Reference proteome</keyword>
<protein>
    <submittedName>
        <fullName evidence="1">Uncharacterized protein</fullName>
    </submittedName>
</protein>
<dbReference type="AlphaFoldDB" id="W9W6V8"/>
<dbReference type="VEuPathDB" id="FungiDB:A1O7_09617"/>
<dbReference type="EMBL" id="AMGW01000007">
    <property type="protein sequence ID" value="EXJ54279.1"/>
    <property type="molecule type" value="Genomic_DNA"/>
</dbReference>
<organism evidence="1 2">
    <name type="scientific">Cladophialophora yegresii CBS 114405</name>
    <dbReference type="NCBI Taxonomy" id="1182544"/>
    <lineage>
        <taxon>Eukaryota</taxon>
        <taxon>Fungi</taxon>
        <taxon>Dikarya</taxon>
        <taxon>Ascomycota</taxon>
        <taxon>Pezizomycotina</taxon>
        <taxon>Eurotiomycetes</taxon>
        <taxon>Chaetothyriomycetidae</taxon>
        <taxon>Chaetothyriales</taxon>
        <taxon>Herpotrichiellaceae</taxon>
        <taxon>Cladophialophora</taxon>
    </lineage>
</organism>
<dbReference type="HOGENOM" id="CLU_2849524_0_0_1"/>
<evidence type="ECO:0000313" key="2">
    <source>
        <dbReference type="Proteomes" id="UP000019473"/>
    </source>
</evidence>
<reference evidence="1 2" key="1">
    <citation type="submission" date="2013-03" db="EMBL/GenBank/DDBJ databases">
        <title>The Genome Sequence of Cladophialophora yegresii CBS 114405.</title>
        <authorList>
            <consortium name="The Broad Institute Genomics Platform"/>
            <person name="Cuomo C."/>
            <person name="de Hoog S."/>
            <person name="Gorbushina A."/>
            <person name="Walker B."/>
            <person name="Young S.K."/>
            <person name="Zeng Q."/>
            <person name="Gargeya S."/>
            <person name="Fitzgerald M."/>
            <person name="Haas B."/>
            <person name="Abouelleil A."/>
            <person name="Allen A.W."/>
            <person name="Alvarado L."/>
            <person name="Arachchi H.M."/>
            <person name="Berlin A.M."/>
            <person name="Chapman S.B."/>
            <person name="Gainer-Dewar J."/>
            <person name="Goldberg J."/>
            <person name="Griggs A."/>
            <person name="Gujja S."/>
            <person name="Hansen M."/>
            <person name="Howarth C."/>
            <person name="Imamovic A."/>
            <person name="Ireland A."/>
            <person name="Larimer J."/>
            <person name="McCowan C."/>
            <person name="Murphy C."/>
            <person name="Pearson M."/>
            <person name="Poon T.W."/>
            <person name="Priest M."/>
            <person name="Roberts A."/>
            <person name="Saif S."/>
            <person name="Shea T."/>
            <person name="Sisk P."/>
            <person name="Sykes S."/>
            <person name="Wortman J."/>
            <person name="Nusbaum C."/>
            <person name="Birren B."/>
        </authorList>
    </citation>
    <scope>NUCLEOTIDE SEQUENCE [LARGE SCALE GENOMIC DNA]</scope>
    <source>
        <strain evidence="1 2">CBS 114405</strain>
    </source>
</reference>
<sequence length="65" mass="7478">MTLSIVYPPKVIRTSPAIYIAAVRGLGDAINTRTDPKRKAFWLRNTWSRVIRCECTAWAAKREKE</sequence>
<proteinExistence type="predicted"/>
<gene>
    <name evidence="1" type="ORF">A1O7_09617</name>
</gene>
<dbReference type="GeneID" id="19184179"/>
<accession>W9W6V8</accession>
<dbReference type="OrthoDB" id="5342314at2759"/>